<evidence type="ECO:0000313" key="2">
    <source>
        <dbReference type="EMBL" id="GGB27549.1"/>
    </source>
</evidence>
<dbReference type="Proteomes" id="UP000603352">
    <property type="component" value="Unassembled WGS sequence"/>
</dbReference>
<name>A0ABQ1I919_9PROT</name>
<evidence type="ECO:0008006" key="4">
    <source>
        <dbReference type="Google" id="ProtNLM"/>
    </source>
</evidence>
<feature type="region of interest" description="Disordered" evidence="1">
    <location>
        <begin position="92"/>
        <end position="112"/>
    </location>
</feature>
<keyword evidence="3" id="KW-1185">Reference proteome</keyword>
<evidence type="ECO:0000313" key="3">
    <source>
        <dbReference type="Proteomes" id="UP000603352"/>
    </source>
</evidence>
<dbReference type="RefSeq" id="WP_188574771.1">
    <property type="nucleotide sequence ID" value="NZ_BMDZ01000004.1"/>
</dbReference>
<sequence length="112" mass="12562">MSDSQTTTDHDTIRKWAEARQGHPAAVKATHKGRDAGILRIDFDDGEPDEGLERIDWDLFFRKFDDSGLSFLYQDKTADGKTSRFFKFIRADDSGHTGHTGNTGSANRGDRV</sequence>
<proteinExistence type="predicted"/>
<organism evidence="2 3">
    <name type="scientific">Tistrella bauzanensis</name>
    <dbReference type="NCBI Taxonomy" id="657419"/>
    <lineage>
        <taxon>Bacteria</taxon>
        <taxon>Pseudomonadati</taxon>
        <taxon>Pseudomonadota</taxon>
        <taxon>Alphaproteobacteria</taxon>
        <taxon>Geminicoccales</taxon>
        <taxon>Geminicoccaceae</taxon>
        <taxon>Tistrella</taxon>
    </lineage>
</organism>
<comment type="caution">
    <text evidence="2">The sequence shown here is derived from an EMBL/GenBank/DDBJ whole genome shotgun (WGS) entry which is preliminary data.</text>
</comment>
<gene>
    <name evidence="2" type="ORF">GCM10011505_06050</name>
</gene>
<accession>A0ABQ1I919</accession>
<protein>
    <recommendedName>
        <fullName evidence="4">1,4-alpha-glucan branching enzyme</fullName>
    </recommendedName>
</protein>
<dbReference type="EMBL" id="BMDZ01000004">
    <property type="protein sequence ID" value="GGB27549.1"/>
    <property type="molecule type" value="Genomic_DNA"/>
</dbReference>
<evidence type="ECO:0000256" key="1">
    <source>
        <dbReference type="SAM" id="MobiDB-lite"/>
    </source>
</evidence>
<reference evidence="3" key="1">
    <citation type="journal article" date="2019" name="Int. J. Syst. Evol. Microbiol.">
        <title>The Global Catalogue of Microorganisms (GCM) 10K type strain sequencing project: providing services to taxonomists for standard genome sequencing and annotation.</title>
        <authorList>
            <consortium name="The Broad Institute Genomics Platform"/>
            <consortium name="The Broad Institute Genome Sequencing Center for Infectious Disease"/>
            <person name="Wu L."/>
            <person name="Ma J."/>
        </authorList>
    </citation>
    <scope>NUCLEOTIDE SEQUENCE [LARGE SCALE GENOMIC DNA]</scope>
    <source>
        <strain evidence="3">CGMCC 1.10188</strain>
    </source>
</reference>